<dbReference type="AlphaFoldDB" id="A0A6J4KY94"/>
<dbReference type="PRINTS" id="PR01438">
    <property type="entry name" value="UNVRSLSTRESS"/>
</dbReference>
<organism evidence="3">
    <name type="scientific">uncultured Chloroflexia bacterium</name>
    <dbReference type="NCBI Taxonomy" id="1672391"/>
    <lineage>
        <taxon>Bacteria</taxon>
        <taxon>Bacillati</taxon>
        <taxon>Chloroflexota</taxon>
        <taxon>Chloroflexia</taxon>
        <taxon>environmental samples</taxon>
    </lineage>
</organism>
<evidence type="ECO:0000313" key="3">
    <source>
        <dbReference type="EMBL" id="CAA9317816.1"/>
    </source>
</evidence>
<dbReference type="PANTHER" id="PTHR46268:SF6">
    <property type="entry name" value="UNIVERSAL STRESS PROTEIN UP12"/>
    <property type="match status" value="1"/>
</dbReference>
<name>A0A6J4KY94_9CHLR</name>
<protein>
    <recommendedName>
        <fullName evidence="2">UspA domain-containing protein</fullName>
    </recommendedName>
</protein>
<dbReference type="Gene3D" id="3.40.50.12370">
    <property type="match status" value="1"/>
</dbReference>
<dbReference type="InterPro" id="IPR006016">
    <property type="entry name" value="UspA"/>
</dbReference>
<accession>A0A6J4KY94</accession>
<feature type="domain" description="UspA" evidence="2">
    <location>
        <begin position="2"/>
        <end position="157"/>
    </location>
</feature>
<feature type="domain" description="UspA" evidence="2">
    <location>
        <begin position="214"/>
        <end position="283"/>
    </location>
</feature>
<gene>
    <name evidence="3" type="ORF">AVDCRST_MAG93-5596</name>
</gene>
<dbReference type="InterPro" id="IPR006015">
    <property type="entry name" value="Universal_stress_UspA"/>
</dbReference>
<evidence type="ECO:0000256" key="1">
    <source>
        <dbReference type="ARBA" id="ARBA00008791"/>
    </source>
</evidence>
<proteinExistence type="inferred from homology"/>
<dbReference type="Pfam" id="PF00582">
    <property type="entry name" value="Usp"/>
    <property type="match status" value="2"/>
</dbReference>
<dbReference type="EMBL" id="CADCTR010001888">
    <property type="protein sequence ID" value="CAA9317816.1"/>
    <property type="molecule type" value="Genomic_DNA"/>
</dbReference>
<comment type="similarity">
    <text evidence="1">Belongs to the universal stress protein A family.</text>
</comment>
<dbReference type="PANTHER" id="PTHR46268">
    <property type="entry name" value="STRESS RESPONSE PROTEIN NHAX"/>
    <property type="match status" value="1"/>
</dbReference>
<dbReference type="CDD" id="cd00293">
    <property type="entry name" value="USP-like"/>
    <property type="match status" value="2"/>
</dbReference>
<sequence>MNVLACIDRSRFASSVCDHAVWSAIRLGASIELLHVIERHPRPVISADHSGRLGLDSSESLLAELVAVDERRNRLAHETGRLLLEAAAKRVRAAGVEHVTQRLVHGDLIRHLKHHETDNDLVVIGRSGEVEEPPAHHMGRNLERVIRTSHLPVLVVPDSFRPVRTFLFAYDGGRSAGAAVMFLVETGFLNGLEGQLLLVGDGTGHSVTHLADATRHFGAAGHVIVPTVRDGNPRQVILETIEREAIDFLVMGSYGHSRIRSLVVGSTTTEVLQRCDTPLLVVR</sequence>
<evidence type="ECO:0000259" key="2">
    <source>
        <dbReference type="Pfam" id="PF00582"/>
    </source>
</evidence>
<reference evidence="3" key="1">
    <citation type="submission" date="2020-02" db="EMBL/GenBank/DDBJ databases">
        <authorList>
            <person name="Meier V. D."/>
        </authorList>
    </citation>
    <scope>NUCLEOTIDE SEQUENCE</scope>
    <source>
        <strain evidence="3">AVDCRST_MAG93</strain>
    </source>
</reference>
<dbReference type="SUPFAM" id="SSF52402">
    <property type="entry name" value="Adenine nucleotide alpha hydrolases-like"/>
    <property type="match status" value="2"/>
</dbReference>